<sequence>MKFIISTRTFSVNACRLQPPRFLKTVGKVSQRSLEKLQPITRPFGFEAPIALNGNSDHSITKIFSADRRESRQKQIDFELQHSPLSDSKAFENTKGKFYLPPLAYFRQDKALYFPNFEASTLSHKGRDFYSVLKNRVSIVRLSSVVTGEKCTESYLEEYLSDSGYGEFRQRFPNSQILDINLPQSWIKEFVVNLSKGHIRKLIPPSRHDKYFILPHKLFSGEVKETLKCDNACSGYLYILDETGKIRWATSGVANEEEKKILWTTVRSLEKEMKSKNAA</sequence>
<evidence type="ECO:0000313" key="1">
    <source>
        <dbReference type="EMBL" id="KND95939.1"/>
    </source>
</evidence>
<comment type="caution">
    <text evidence="1">The sequence shown here is derived from an EMBL/GenBank/DDBJ whole genome shotgun (WGS) entry which is preliminary data.</text>
</comment>
<protein>
    <recommendedName>
        <fullName evidence="3">Mitochondrial ATPase complex subunit ATP10</fullName>
    </recommendedName>
</protein>
<organism evidence="1 2">
    <name type="scientific">Candidozyma auris</name>
    <name type="common">Yeast</name>
    <name type="synonym">Candida auris</name>
    <dbReference type="NCBI Taxonomy" id="498019"/>
    <lineage>
        <taxon>Eukaryota</taxon>
        <taxon>Fungi</taxon>
        <taxon>Dikarya</taxon>
        <taxon>Ascomycota</taxon>
        <taxon>Saccharomycotina</taxon>
        <taxon>Pichiomycetes</taxon>
        <taxon>Metschnikowiaceae</taxon>
        <taxon>Candidozyma</taxon>
    </lineage>
</organism>
<dbReference type="AlphaFoldDB" id="A0A0L0NPH6"/>
<dbReference type="PANTHER" id="PTHR28106">
    <property type="entry name" value="MITOCHONDRIAL ATPASE COMPLEX SUBUNIT ATP10"/>
    <property type="match status" value="1"/>
</dbReference>
<dbReference type="GO" id="GO:0005743">
    <property type="term" value="C:mitochondrial inner membrane"/>
    <property type="evidence" value="ECO:0007669"/>
    <property type="project" value="TreeGrafter"/>
</dbReference>
<dbReference type="VEuPathDB" id="FungiDB:CJI96_0001543"/>
<proteinExistence type="predicted"/>
<dbReference type="Proteomes" id="UP000037122">
    <property type="component" value="Unassembled WGS sequence"/>
</dbReference>
<dbReference type="VEuPathDB" id="FungiDB:B9J08_000106"/>
<reference evidence="2" key="1">
    <citation type="journal article" date="2015" name="BMC Genomics">
        <title>Draft genome of a commonly misdiagnosed multidrug resistant pathogen Candida auris.</title>
        <authorList>
            <person name="Chatterjee S."/>
            <person name="Alampalli S.V."/>
            <person name="Nageshan R.K."/>
            <person name="Chettiar S.T."/>
            <person name="Joshi S."/>
            <person name="Tatu U.S."/>
        </authorList>
    </citation>
    <scope>NUCLEOTIDE SEQUENCE [LARGE SCALE GENOMIC DNA]</scope>
    <source>
        <strain evidence="2">6684</strain>
    </source>
</reference>
<dbReference type="VEuPathDB" id="FungiDB:CJJ09_002081"/>
<dbReference type="EMBL" id="LGST01000063">
    <property type="protein sequence ID" value="KND95939.1"/>
    <property type="molecule type" value="Genomic_DNA"/>
</dbReference>
<evidence type="ECO:0008006" key="3">
    <source>
        <dbReference type="Google" id="ProtNLM"/>
    </source>
</evidence>
<dbReference type="VEuPathDB" id="FungiDB:QG37_07751"/>
<accession>A0A0L0NPH6</accession>
<dbReference type="VEuPathDB" id="FungiDB:CJJ07_000522"/>
<evidence type="ECO:0000313" key="2">
    <source>
        <dbReference type="Proteomes" id="UP000037122"/>
    </source>
</evidence>
<gene>
    <name evidence="1" type="ORF">QG37_07751</name>
</gene>
<dbReference type="InterPro" id="IPR007849">
    <property type="entry name" value="ATP10"/>
</dbReference>
<name>A0A0L0NPH6_CANAR</name>
<dbReference type="GO" id="GO:0033615">
    <property type="term" value="P:mitochondrial proton-transporting ATP synthase complex assembly"/>
    <property type="evidence" value="ECO:0007669"/>
    <property type="project" value="TreeGrafter"/>
</dbReference>
<dbReference type="Pfam" id="PF05176">
    <property type="entry name" value="ATP-synt_10"/>
    <property type="match status" value="1"/>
</dbReference>
<dbReference type="VEuPathDB" id="FungiDB:CJI97_000111"/>
<dbReference type="PANTHER" id="PTHR28106:SF1">
    <property type="entry name" value="MITOCHONDRIAL ATPASE COMPLEX SUBUNIT ATP10"/>
    <property type="match status" value="1"/>
</dbReference>